<dbReference type="RefSeq" id="XP_020831592.1">
    <property type="nucleotide sequence ID" value="XM_020975933.1"/>
</dbReference>
<dbReference type="PANTHER" id="PTHR22538:SF0">
    <property type="entry name" value="CILIA- AND FLAGELLA-ASSOCIATED PROTEIN 74"/>
    <property type="match status" value="1"/>
</dbReference>
<evidence type="ECO:0000256" key="1">
    <source>
        <dbReference type="SAM" id="Coils"/>
    </source>
</evidence>
<dbReference type="Pfam" id="PF24798">
    <property type="entry name" value="Ig-CFAP74_4th"/>
    <property type="match status" value="1"/>
</dbReference>
<feature type="domain" description="CFAP74 second Ig-like" evidence="2">
    <location>
        <begin position="625"/>
        <end position="813"/>
    </location>
</feature>
<proteinExistence type="predicted"/>
<dbReference type="GeneTree" id="ENSGT00900000141054"/>
<dbReference type="InterPro" id="IPR056306">
    <property type="entry name" value="Ig-CFAP74_2nd"/>
</dbReference>
<organism evidence="5 7">
    <name type="scientific">Phascolarctos cinereus</name>
    <name type="common">Koala</name>
    <dbReference type="NCBI Taxonomy" id="38626"/>
    <lineage>
        <taxon>Eukaryota</taxon>
        <taxon>Metazoa</taxon>
        <taxon>Chordata</taxon>
        <taxon>Craniata</taxon>
        <taxon>Vertebrata</taxon>
        <taxon>Euteleostomi</taxon>
        <taxon>Mammalia</taxon>
        <taxon>Metatheria</taxon>
        <taxon>Diprotodontia</taxon>
        <taxon>Phascolarctidae</taxon>
        <taxon>Phascolarctos</taxon>
    </lineage>
</organism>
<dbReference type="Proteomes" id="UP000515140">
    <property type="component" value="Unplaced"/>
</dbReference>
<evidence type="ECO:0000313" key="7">
    <source>
        <dbReference type="RefSeq" id="XP_020831592.1"/>
    </source>
</evidence>
<dbReference type="PANTHER" id="PTHR22538">
    <property type="entry name" value="CILIA- AND FLAGELLA-ASSOCIATED PROTEIN 74"/>
    <property type="match status" value="1"/>
</dbReference>
<dbReference type="GeneID" id="110200561"/>
<sequence>MADFRFQDKDDLTEIISNLEEFKRDGFGDLPGEKESDIISKKTDKKASFDFGWKYKKKNVPTNRKKKVTYKDRVRTLHLRRNINKLDRIHEEKKFFLLKTKQDLDASLQRIESIQKQKVQVETEIQMEKEAHNSAAVFRLQAMLRRLCTELEHEKELEVKISSILKEKEENMRHIEINEGKFSVLRENLEVEEAKLAQLLQGQAEERLIQAKMAAVSIDRKKTLQLQKAMEREKSYELHHQKMISEAKKNHKIAVQFLRTTLAKVRKKEASEEKKSQEYMKRRMDAIIALKNNITTNRDTLQKLRAWEKARAHLVKEKEEAEKEGIAAQGGDAIKQTLHEKRNMELDIRRQLFEEEQKIRKCEIVSRLLKEEADDEKRKQRQLDLENGKRWMIKAKKLPSLKEKRWQHFMKVYEEKSQACTSVVDSHKYAAISEQKYCSSIGSTDDEFLNIQEEETLTEPEIMGLWSEKYKPYKVPKDEVKRKPVGGTKMEQDILANTLEKLRSGMVHKQVVSGREFKGCPFYSKPDLIHFKNFDVGKTYKKKMTLINASYTINYCKLVGVEDHLKDFITIHFDPPGPMSAGISCEVFITFKPMINKELEGNITFLAQTGSFSIPLKCTTKKCALSLDKNLIDFGTYVVGEIVSRTITLENHGALGTKFQVHTEAEKCDYEAKSLNTTDSTLYSLDDKVTEEKNTTHLLDAQSEVYCPPTLDTIPGISSRVSATLSEEPYQEHAVITIEGPTSEGAEINSAESQAEIKLGEVTTNEIGPFSSVKIPIIFTPMIPGPSEAKFQLTFKNPDCQPLCFTAIGVAIIVPVWVPKPNVDLNICMYDRLYQDAVIIQTRSKAALRLKFEVCEKLRKHIELLPETGYIQAQSSYSVQLKFLPRLSLPEDAGEYFDKETRVLQAPMTIRVADQKRPVEFTVHAILTTSDLEMDPKEVNFGYCTIYEAVYTKVTLTNKSLLPQEFGFISTPKYVEIQPNDGFGTILPLQSLPLDVIFKPSKAKEYDFQLVCISEINREFTLSCKAIGVHPPLELSHYRVKFAATALFDMSTVTLYVINSHINMNPLTHSVPRIGSGEIAPVGPTSFEFLLPDKAPIMIIPSVGTVLPGKKCMIEVIFKPVLSETTIKKEVVKMRNIKLGVKSSKKEASSKKGSRMMFTASLKAAVRWLKPRSPHKKERRKQQKITMDSEEYLIAKATLTRNFQEEFHKYVIPCVIASGDIKEKKETVPMNFSPYNTLYLELYCPTVAPSIVVTSDNGKTVFNFGDVAVGHRGIKKITIENVCPEYLDLQFSILNPYGPFILLSPCCGLQSKESKNIAVSFSPRESNMFLETLDIMTKRGTLTLTMMGKGVASTITCSIEGDVLNMGYVIVGESATSAFKLHNSSTLPIKCSIFLDSLSLMRNKEQLQMPGFVNNSERRTNIIGTQNYNGHSVFSVSPVDGVIEPGKTQDFTLTFTPDHESLYFSDRMQVVLFNRRVSHQILLKGAAREHMMFVEGGDPLDVTVESLAVISSVSEEERREDAEETKAIILTLEYIQMDSASTPATRELRIGCIRTSQPTLKKSIDFSLDSIHSLQHKGFTVEPSRGTVDRGQTKTITVSWVPTPDFDPDHPLVVTTSLILRGDVKEIYRLVFIAHVVSEWILGDLLR</sequence>
<gene>
    <name evidence="6 7 8" type="primary">CFAP74</name>
</gene>
<feature type="coiled-coil region" evidence="1">
    <location>
        <begin position="97"/>
        <end position="131"/>
    </location>
</feature>
<evidence type="ECO:0000313" key="8">
    <source>
        <dbReference type="RefSeq" id="XP_020831600.1"/>
    </source>
</evidence>
<evidence type="ECO:0000259" key="2">
    <source>
        <dbReference type="Pfam" id="PF24770"/>
    </source>
</evidence>
<keyword evidence="1" id="KW-0175">Coiled coil</keyword>
<name>A0A6P5JBB5_PHACI</name>
<dbReference type="Pfam" id="PF24771">
    <property type="entry name" value="Ig_CFAP74_1st"/>
    <property type="match status" value="1"/>
</dbReference>
<dbReference type="CTD" id="85452"/>
<dbReference type="RefSeq" id="XP_020831585.1">
    <property type="nucleotide sequence ID" value="XM_020975926.1"/>
</dbReference>
<dbReference type="InterPro" id="IPR013783">
    <property type="entry name" value="Ig-like_fold"/>
</dbReference>
<reference evidence="6 7" key="1">
    <citation type="submission" date="2025-04" db="UniProtKB">
        <authorList>
            <consortium name="RefSeq"/>
        </authorList>
    </citation>
    <scope>IDENTIFICATION</scope>
    <source>
        <tissue evidence="6 7">Spleen</tissue>
    </source>
</reference>
<dbReference type="RefSeq" id="XP_020831600.1">
    <property type="nucleotide sequence ID" value="XM_020975941.1"/>
</dbReference>
<evidence type="ECO:0000313" key="6">
    <source>
        <dbReference type="RefSeq" id="XP_020831585.1"/>
    </source>
</evidence>
<keyword evidence="6 7" id="KW-0969">Cilium</keyword>
<dbReference type="KEGG" id="pcw:110200561"/>
<keyword evidence="6 7" id="KW-0282">Flagellum</keyword>
<evidence type="ECO:0000313" key="5">
    <source>
        <dbReference type="Proteomes" id="UP000515140"/>
    </source>
</evidence>
<dbReference type="Pfam" id="PF24778">
    <property type="entry name" value="Ig-CFAP74_3rd"/>
    <property type="match status" value="1"/>
</dbReference>
<protein>
    <submittedName>
        <fullName evidence="6 7">Cilia- and flagella-associated protein 74 isoform X1</fullName>
    </submittedName>
</protein>
<dbReference type="Pfam" id="PF24770">
    <property type="entry name" value="Ig-CFAP74_2"/>
    <property type="match status" value="1"/>
</dbReference>
<keyword evidence="6 7" id="KW-0966">Cell projection</keyword>
<feature type="domain" description="CFAP74 fourth Ig-like" evidence="4">
    <location>
        <begin position="935"/>
        <end position="1028"/>
    </location>
</feature>
<evidence type="ECO:0000259" key="3">
    <source>
        <dbReference type="Pfam" id="PF24778"/>
    </source>
</evidence>
<dbReference type="Gene3D" id="2.60.40.10">
    <property type="entry name" value="Immunoglobulins"/>
    <property type="match status" value="4"/>
</dbReference>
<feature type="domain" description="CFAP74 third Ig-like" evidence="3">
    <location>
        <begin position="816"/>
        <end position="928"/>
    </location>
</feature>
<dbReference type="InterPro" id="IPR056307">
    <property type="entry name" value="Ig-CFAP74_3rd"/>
</dbReference>
<dbReference type="InterPro" id="IPR056310">
    <property type="entry name" value="Ig-CFAP74_4th"/>
</dbReference>
<keyword evidence="5" id="KW-1185">Reference proteome</keyword>
<evidence type="ECO:0000259" key="4">
    <source>
        <dbReference type="Pfam" id="PF24798"/>
    </source>
</evidence>
<accession>A0A6P5JBB5</accession>